<dbReference type="Gene3D" id="3.30.1490.20">
    <property type="entry name" value="ATP-grasp fold, A domain"/>
    <property type="match status" value="1"/>
</dbReference>
<dbReference type="GO" id="GO:0016874">
    <property type="term" value="F:ligase activity"/>
    <property type="evidence" value="ECO:0007669"/>
    <property type="project" value="UniProtKB-KW"/>
</dbReference>
<proteinExistence type="predicted"/>
<evidence type="ECO:0000256" key="3">
    <source>
        <dbReference type="ARBA" id="ARBA00022840"/>
    </source>
</evidence>
<dbReference type="PANTHER" id="PTHR43585:SF2">
    <property type="entry name" value="ATP-GRASP ENZYME FSQD"/>
    <property type="match status" value="1"/>
</dbReference>
<dbReference type="AlphaFoldDB" id="A0AA43QHY5"/>
<dbReference type="InterPro" id="IPR052032">
    <property type="entry name" value="ATP-dep_AA_Ligase"/>
</dbReference>
<protein>
    <recommendedName>
        <fullName evidence="5">ATP-grasp domain-containing protein</fullName>
    </recommendedName>
</protein>
<dbReference type="InterPro" id="IPR013815">
    <property type="entry name" value="ATP_grasp_subdomain_1"/>
</dbReference>
<keyword evidence="2 4" id="KW-0547">Nucleotide-binding</keyword>
<dbReference type="PANTHER" id="PTHR43585">
    <property type="entry name" value="FUMIPYRROLE BIOSYNTHESIS PROTEIN C"/>
    <property type="match status" value="1"/>
</dbReference>
<dbReference type="EMBL" id="JAPUFD010000001">
    <property type="protein sequence ID" value="MDI1485186.1"/>
    <property type="molecule type" value="Genomic_DNA"/>
</dbReference>
<evidence type="ECO:0000256" key="1">
    <source>
        <dbReference type="ARBA" id="ARBA00022598"/>
    </source>
</evidence>
<dbReference type="SUPFAM" id="SSF56059">
    <property type="entry name" value="Glutathione synthetase ATP-binding domain-like"/>
    <property type="match status" value="1"/>
</dbReference>
<evidence type="ECO:0000256" key="4">
    <source>
        <dbReference type="PROSITE-ProRule" id="PRU00409"/>
    </source>
</evidence>
<accession>A0AA43QHY5</accession>
<evidence type="ECO:0000313" key="7">
    <source>
        <dbReference type="Proteomes" id="UP001161017"/>
    </source>
</evidence>
<dbReference type="GO" id="GO:0046872">
    <property type="term" value="F:metal ion binding"/>
    <property type="evidence" value="ECO:0007669"/>
    <property type="project" value="InterPro"/>
</dbReference>
<keyword evidence="1" id="KW-0436">Ligase</keyword>
<gene>
    <name evidence="6" type="ORF">OHK93_000321</name>
</gene>
<feature type="domain" description="ATP-grasp" evidence="5">
    <location>
        <begin position="315"/>
        <end position="549"/>
    </location>
</feature>
<dbReference type="Pfam" id="PF18130">
    <property type="entry name" value="ATPgrasp_N"/>
    <property type="match status" value="1"/>
</dbReference>
<name>A0AA43QHY5_9LECA</name>
<organism evidence="6 7">
    <name type="scientific">Ramalina farinacea</name>
    <dbReference type="NCBI Taxonomy" id="258253"/>
    <lineage>
        <taxon>Eukaryota</taxon>
        <taxon>Fungi</taxon>
        <taxon>Dikarya</taxon>
        <taxon>Ascomycota</taxon>
        <taxon>Pezizomycotina</taxon>
        <taxon>Lecanoromycetes</taxon>
        <taxon>OSLEUM clade</taxon>
        <taxon>Lecanoromycetidae</taxon>
        <taxon>Lecanorales</taxon>
        <taxon>Lecanorineae</taxon>
        <taxon>Ramalinaceae</taxon>
        <taxon>Ramalina</taxon>
    </lineage>
</organism>
<dbReference type="Proteomes" id="UP001161017">
    <property type="component" value="Unassembled WGS sequence"/>
</dbReference>
<sequence>MALKESAVTIHTTSGPATVYYSFSICSRDNSAKAKQFITVNVLLSSRKAAEGPIISSDSLPSAPYQLQSFGSSSDDSFASIDFFLRCCHASIHDSSGGPRGLKFILPSQHGYIARSDFLQQRLLDSNLVGELQTFCQPRQYVSALSTEHLAWIGMNQILAHAVGGLFAKQRPDKCATSILADLDMEMDNKLLFPWLLDRPIPRRVIGFFDNRDQASTEHMYRAAKALGIDMIVLKGGPDHWLDSVAYSSLRIETIQLDMTLDEELPLRIVETISSRGIPIDGLVSDLDGFSVPVAKAAAFLGLPCENLKALDICGDKYKQRMISGDPTKQVHRGDDAKAMVNGDLEYPMVVKPSDGVGSEGVSKVLNDAELDQAVGRAFDAQYDYISHPFAINVEEYCDGPELDVNFVLLDGKVLFAEVADDFPKAGDDTDGEATSASFKETAMVYPSGLSEEEINLVKSSLHQNMLDIGLRTGVYHVEARVGNSSKQYRRADDGLLDLMDLPANSSQPKEPNVVLMEVNPRLPGAMCLAAARSTYGIDYTALHLLLSVRDDERAKALSLPFASGPQHWSETVFILGDKGGTFTSEDVYSNLKKDRPELARYVSDSHTYYTKGQVVPPPTADFQPWIAWLLVFSRVSRKDLLEKAKQVHEAAEYTID</sequence>
<dbReference type="GO" id="GO:0005524">
    <property type="term" value="F:ATP binding"/>
    <property type="evidence" value="ECO:0007669"/>
    <property type="project" value="UniProtKB-UniRule"/>
</dbReference>
<evidence type="ECO:0000259" key="5">
    <source>
        <dbReference type="PROSITE" id="PS50975"/>
    </source>
</evidence>
<dbReference type="PROSITE" id="PS50975">
    <property type="entry name" value="ATP_GRASP"/>
    <property type="match status" value="1"/>
</dbReference>
<comment type="caution">
    <text evidence="6">The sequence shown here is derived from an EMBL/GenBank/DDBJ whole genome shotgun (WGS) entry which is preliminary data.</text>
</comment>
<evidence type="ECO:0000313" key="6">
    <source>
        <dbReference type="EMBL" id="MDI1485186.1"/>
    </source>
</evidence>
<dbReference type="Gene3D" id="3.30.470.20">
    <property type="entry name" value="ATP-grasp fold, B domain"/>
    <property type="match status" value="1"/>
</dbReference>
<dbReference type="InterPro" id="IPR011761">
    <property type="entry name" value="ATP-grasp"/>
</dbReference>
<dbReference type="InterPro" id="IPR041472">
    <property type="entry name" value="BL00235/CARNS1_N"/>
</dbReference>
<keyword evidence="7" id="KW-1185">Reference proteome</keyword>
<reference evidence="6" key="1">
    <citation type="journal article" date="2023" name="Genome Biol. Evol.">
        <title>First Whole Genome Sequence and Flow Cytometry Genome Size Data for the Lichen-Forming Fungus Ramalina farinacea (Ascomycota).</title>
        <authorList>
            <person name="Llewellyn T."/>
            <person name="Mian S."/>
            <person name="Hill R."/>
            <person name="Leitch I.J."/>
            <person name="Gaya E."/>
        </authorList>
    </citation>
    <scope>NUCLEOTIDE SEQUENCE</scope>
    <source>
        <strain evidence="6">LIQ254RAFAR</strain>
    </source>
</reference>
<keyword evidence="3 4" id="KW-0067">ATP-binding</keyword>
<evidence type="ECO:0000256" key="2">
    <source>
        <dbReference type="ARBA" id="ARBA00022741"/>
    </source>
</evidence>
<dbReference type="Gene3D" id="3.40.50.20">
    <property type="match status" value="1"/>
</dbReference>
<dbReference type="Pfam" id="PF13535">
    <property type="entry name" value="ATP-grasp_4"/>
    <property type="match status" value="1"/>
</dbReference>